<dbReference type="InterPro" id="IPR013747">
    <property type="entry name" value="ACP_syn_III_C"/>
</dbReference>
<gene>
    <name evidence="4" type="ORF">GCM10009760_08910</name>
</gene>
<keyword evidence="1" id="KW-0808">Transferase</keyword>
<feature type="domain" description="Beta-ketoacyl-[acyl-carrier-protein] synthase III C-terminal" evidence="3">
    <location>
        <begin position="247"/>
        <end position="334"/>
    </location>
</feature>
<dbReference type="RefSeq" id="WP_344460898.1">
    <property type="nucleotide sequence ID" value="NZ_BAAANT010000003.1"/>
</dbReference>
<dbReference type="EMBL" id="BAAANT010000003">
    <property type="protein sequence ID" value="GAA2133098.1"/>
    <property type="molecule type" value="Genomic_DNA"/>
</dbReference>
<dbReference type="PANTHER" id="PTHR34069:SF2">
    <property type="entry name" value="BETA-KETOACYL-[ACYL-CARRIER-PROTEIN] SYNTHASE III"/>
    <property type="match status" value="1"/>
</dbReference>
<keyword evidence="2" id="KW-0012">Acyltransferase</keyword>
<dbReference type="InterPro" id="IPR016039">
    <property type="entry name" value="Thiolase-like"/>
</dbReference>
<evidence type="ECO:0000256" key="2">
    <source>
        <dbReference type="ARBA" id="ARBA00023315"/>
    </source>
</evidence>
<organism evidence="4 5">
    <name type="scientific">Kitasatospora kazusensis</name>
    <dbReference type="NCBI Taxonomy" id="407974"/>
    <lineage>
        <taxon>Bacteria</taxon>
        <taxon>Bacillati</taxon>
        <taxon>Actinomycetota</taxon>
        <taxon>Actinomycetes</taxon>
        <taxon>Kitasatosporales</taxon>
        <taxon>Streptomycetaceae</taxon>
        <taxon>Kitasatospora</taxon>
    </lineage>
</organism>
<comment type="caution">
    <text evidence="4">The sequence shown here is derived from an EMBL/GenBank/DDBJ whole genome shotgun (WGS) entry which is preliminary data.</text>
</comment>
<dbReference type="Gene3D" id="3.40.47.10">
    <property type="match status" value="1"/>
</dbReference>
<reference evidence="5" key="1">
    <citation type="journal article" date="2019" name="Int. J. Syst. Evol. Microbiol.">
        <title>The Global Catalogue of Microorganisms (GCM) 10K type strain sequencing project: providing services to taxonomists for standard genome sequencing and annotation.</title>
        <authorList>
            <consortium name="The Broad Institute Genomics Platform"/>
            <consortium name="The Broad Institute Genome Sequencing Center for Infectious Disease"/>
            <person name="Wu L."/>
            <person name="Ma J."/>
        </authorList>
    </citation>
    <scope>NUCLEOTIDE SEQUENCE [LARGE SCALE GENOMIC DNA]</scope>
    <source>
        <strain evidence="5">JCM 14560</strain>
    </source>
</reference>
<keyword evidence="5" id="KW-1185">Reference proteome</keyword>
<evidence type="ECO:0000313" key="4">
    <source>
        <dbReference type="EMBL" id="GAA2133098.1"/>
    </source>
</evidence>
<protein>
    <submittedName>
        <fullName evidence="4">3-oxoacyl-[acyl-carrier-protein] synthase III C-terminal domain-containing protein</fullName>
    </submittedName>
</protein>
<sequence length="341" mass="36347">MTTVGLTDVAGYLPGPPVPAEFYTGYPGAQDRLRDSPMFRIPAWRHHVAAGETNVDMVERAVQPLIERHGRTEIRSVDVLLTHSQLPDIPFVGAGTEVARRLGLKPRWLVDVANAGCASFVQMIELARLILTTTEARTALVCNAQSSAGQLFTQSEVRGLAQAAVPGDGCGVGYLTTSAGSPVLDVLTRQLPAYGGDMTAQLDDGRRYWEPGASQLRIGFTETGVAEVLERGNRLVPEVVTELCGRIGVPADAIDLLVTNQPNRTFLDNWRTALGLPPERHADTFDSCGNLFGAAIPVTLDRALGEGRVKDGDLVVLGGFAHAGDFAGAAAIRWNGGGRGR</sequence>
<dbReference type="Pfam" id="PF08541">
    <property type="entry name" value="ACP_syn_III_C"/>
    <property type="match status" value="1"/>
</dbReference>
<name>A0ABP5KMF1_9ACTN</name>
<dbReference type="SUPFAM" id="SSF53901">
    <property type="entry name" value="Thiolase-like"/>
    <property type="match status" value="1"/>
</dbReference>
<evidence type="ECO:0000313" key="5">
    <source>
        <dbReference type="Proteomes" id="UP001422759"/>
    </source>
</evidence>
<dbReference type="Proteomes" id="UP001422759">
    <property type="component" value="Unassembled WGS sequence"/>
</dbReference>
<dbReference type="PANTHER" id="PTHR34069">
    <property type="entry name" value="3-OXOACYL-[ACYL-CARRIER-PROTEIN] SYNTHASE 3"/>
    <property type="match status" value="1"/>
</dbReference>
<evidence type="ECO:0000259" key="3">
    <source>
        <dbReference type="Pfam" id="PF08541"/>
    </source>
</evidence>
<dbReference type="CDD" id="cd00827">
    <property type="entry name" value="init_cond_enzymes"/>
    <property type="match status" value="1"/>
</dbReference>
<accession>A0ABP5KMF1</accession>
<proteinExistence type="predicted"/>
<evidence type="ECO:0000256" key="1">
    <source>
        <dbReference type="ARBA" id="ARBA00022679"/>
    </source>
</evidence>